<evidence type="ECO:0000313" key="1">
    <source>
        <dbReference type="EMBL" id="MBK3516157.1"/>
    </source>
</evidence>
<protein>
    <recommendedName>
        <fullName evidence="3">Macroglobulin domain-containing protein</fullName>
    </recommendedName>
</protein>
<reference evidence="1 2" key="1">
    <citation type="submission" date="2021-01" db="EMBL/GenBank/DDBJ databases">
        <title>Carboxyliciviraga sp.nov., isolated from coastal sediments.</title>
        <authorList>
            <person name="Lu D."/>
            <person name="Zhang T."/>
        </authorList>
    </citation>
    <scope>NUCLEOTIDE SEQUENCE [LARGE SCALE GENOMIC DNA]</scope>
    <source>
        <strain evidence="1 2">N1Y132</strain>
    </source>
</reference>
<name>A0ABS1HF21_9BACT</name>
<sequence>MKKIYWSLLLIVGLYSFTGTKYSFPDNVLKKFRANSQLLYSEKLFLHFDRPLYFAGDEMWFQSYLMTAQNHLPETMERVLYVELINPSGAIVTKSMFKLNQGHSDGYLKLKNTLKTGHYLVVAYTNWMRNQGANFYFSQEIKIVSSDESGLPVDDDIKRATDSQSLLNNDSHSKAIISPKQTEQLNLNFFPEGGDLVDGLYTKVGYVGHNQAGEGMSYYGVVVDNNNDTVAALNPIYKGQGFFFIKPEYGKKYRAIIDGFEEAQYDYSLPEVKQTGYRLGIANEWGRDSLYVFMNVHSSLPANAQVSLLSQQDGIIKGVYDAQFRDGAIVFKVAKKQFATGIVQFTLFDADYVPQCERLIYINQNDQLSIEVNGLDSLIGKREKVKLKLKVKDKLGQPVQGHFSMAITDGTQLPEEHYGAANIVNFLYLQSNLKGKIDDIDMLLMNNAYSHACLDMLMMINGWRRFTWEEMLLDSLATPAYLMEQGIFIDGVVRRRSSNKTVPKGIDISMLMFGHDNDAYWAETDDEGRFTFPIRDFYDTTKVVVQTKNRLNQKADFNIELSSNLRFEPSDFSARERMQAQQIASAIQFTSADLSEGDVHASKGGMKESIKRVMEEGFFRDTTDVMLGDIDVKAKVKKTSQQEMTEEYGAANQVVGQRQIEDLIKNTPWYYGLTSLLFDAIPGLQVMDRQNFTAFREIDLFNSTLYADSVDIDEEDDFDMNTSGKVVEFRMKDRGPHRMYLYVDGEFVGVSDAYGILYFMREPYTVDDFINMDPKSVKSLELILSPKDSPMRDLMGDEVMAMEEMTGSEAILSIYTKDGSGIYARGNNKGIANFQLYGYVRKREFYSPQYDVDNDVDILEDKRTTLYWNPSIITDSLGKAKVSFYNSDVAQDMRIHIEGMSDSGLPGTYRQTMKVMAANTDIPSSKETPEKERLFEQDYAESPEISLNTEWQLKQALFANGKPASYATICIRGKEWSTIANADGSFVFQKDVLMPGDTLELNVAGLASKVQMTDEINQEKAYVLINLTPKANQENAEKILKQMRRRLISNSSKKAIFARGVYRESIAKSNHLYQLRDFSFIQKREPYRTSVDAHRSMPLQGRDYRTEDYRMQVLYEPLTIIDDPVPVMDPLHLNVSFLGSDASKYYQFVNEGISDYIGKQVFRINFSPKLGVTKALHEGTMLIDASSYALMHVKWKLSEQSKIYEMPQMYLMPGKEISDFSVMKEHNEAFYHMINGQSQLRAVVQNVSLNVNSDIIQYSRELFMQSYFEKRPADFKPAGLNSKKSRRLLIQHVNYRPEFWRDDWVLPIKQSIKEQIKYLHEVTFYK</sequence>
<dbReference type="Proteomes" id="UP000605676">
    <property type="component" value="Unassembled WGS sequence"/>
</dbReference>
<gene>
    <name evidence="1" type="ORF">JIV24_02315</name>
</gene>
<accession>A0ABS1HF21</accession>
<dbReference type="EMBL" id="JAENRR010000003">
    <property type="protein sequence ID" value="MBK3516157.1"/>
    <property type="molecule type" value="Genomic_DNA"/>
</dbReference>
<evidence type="ECO:0000313" key="2">
    <source>
        <dbReference type="Proteomes" id="UP000605676"/>
    </source>
</evidence>
<dbReference type="RefSeq" id="WP_200463388.1">
    <property type="nucleotide sequence ID" value="NZ_JAENRR010000003.1"/>
</dbReference>
<keyword evidence="2" id="KW-1185">Reference proteome</keyword>
<comment type="caution">
    <text evidence="1">The sequence shown here is derived from an EMBL/GenBank/DDBJ whole genome shotgun (WGS) entry which is preliminary data.</text>
</comment>
<evidence type="ECO:0008006" key="3">
    <source>
        <dbReference type="Google" id="ProtNLM"/>
    </source>
</evidence>
<dbReference type="Gene3D" id="2.60.40.1930">
    <property type="match status" value="1"/>
</dbReference>
<organism evidence="1 2">
    <name type="scientific">Carboxylicivirga marina</name>
    <dbReference type="NCBI Taxonomy" id="2800988"/>
    <lineage>
        <taxon>Bacteria</taxon>
        <taxon>Pseudomonadati</taxon>
        <taxon>Bacteroidota</taxon>
        <taxon>Bacteroidia</taxon>
        <taxon>Marinilabiliales</taxon>
        <taxon>Marinilabiliaceae</taxon>
        <taxon>Carboxylicivirga</taxon>
    </lineage>
</organism>
<proteinExistence type="predicted"/>